<name>A0AAP0DZC5_9MAGN</name>
<keyword evidence="2" id="KW-1185">Reference proteome</keyword>
<comment type="caution">
    <text evidence="1">The sequence shown here is derived from an EMBL/GenBank/DDBJ whole genome shotgun (WGS) entry which is preliminary data.</text>
</comment>
<organism evidence="1 2">
    <name type="scientific">Stephania cephalantha</name>
    <dbReference type="NCBI Taxonomy" id="152367"/>
    <lineage>
        <taxon>Eukaryota</taxon>
        <taxon>Viridiplantae</taxon>
        <taxon>Streptophyta</taxon>
        <taxon>Embryophyta</taxon>
        <taxon>Tracheophyta</taxon>
        <taxon>Spermatophyta</taxon>
        <taxon>Magnoliopsida</taxon>
        <taxon>Ranunculales</taxon>
        <taxon>Menispermaceae</taxon>
        <taxon>Menispermoideae</taxon>
        <taxon>Cissampelideae</taxon>
        <taxon>Stephania</taxon>
    </lineage>
</organism>
<proteinExistence type="predicted"/>
<dbReference type="AlphaFoldDB" id="A0AAP0DZC5"/>
<evidence type="ECO:0000313" key="1">
    <source>
        <dbReference type="EMBL" id="KAK9083756.1"/>
    </source>
</evidence>
<protein>
    <submittedName>
        <fullName evidence="1">Uncharacterized protein</fullName>
    </submittedName>
</protein>
<gene>
    <name evidence="1" type="ORF">Scep_030227</name>
</gene>
<reference evidence="1 2" key="1">
    <citation type="submission" date="2024-01" db="EMBL/GenBank/DDBJ databases">
        <title>Genome assemblies of Stephania.</title>
        <authorList>
            <person name="Yang L."/>
        </authorList>
    </citation>
    <scope>NUCLEOTIDE SEQUENCE [LARGE SCALE GENOMIC DNA]</scope>
    <source>
        <strain evidence="1">JXDWG</strain>
        <tissue evidence="1">Leaf</tissue>
    </source>
</reference>
<accession>A0AAP0DZC5</accession>
<sequence length="63" mass="7366">MHIDMRTYRRRFRELDGALSTANSIPLQLVGHLRGMTIRQSSTLQPVWQLEEVSALRPFLRQS</sequence>
<evidence type="ECO:0000313" key="2">
    <source>
        <dbReference type="Proteomes" id="UP001419268"/>
    </source>
</evidence>
<dbReference type="Proteomes" id="UP001419268">
    <property type="component" value="Unassembled WGS sequence"/>
</dbReference>
<dbReference type="EMBL" id="JBBNAG010000013">
    <property type="protein sequence ID" value="KAK9083756.1"/>
    <property type="molecule type" value="Genomic_DNA"/>
</dbReference>